<dbReference type="InterPro" id="IPR000847">
    <property type="entry name" value="LysR_HTH_N"/>
</dbReference>
<evidence type="ECO:0000256" key="1">
    <source>
        <dbReference type="ARBA" id="ARBA00009437"/>
    </source>
</evidence>
<dbReference type="InterPro" id="IPR036390">
    <property type="entry name" value="WH_DNA-bd_sf"/>
</dbReference>
<dbReference type="InterPro" id="IPR050950">
    <property type="entry name" value="HTH-type_LysR_regulators"/>
</dbReference>
<comment type="caution">
    <text evidence="6">The sequence shown here is derived from an EMBL/GenBank/DDBJ whole genome shotgun (WGS) entry which is preliminary data.</text>
</comment>
<dbReference type="Pfam" id="PF03466">
    <property type="entry name" value="LysR_substrate"/>
    <property type="match status" value="1"/>
</dbReference>
<accession>A0A9X2PKU6</accession>
<proteinExistence type="inferred from homology"/>
<gene>
    <name evidence="6" type="ORF">NVS89_22810</name>
</gene>
<dbReference type="CDD" id="cd05466">
    <property type="entry name" value="PBP2_LTTR_substrate"/>
    <property type="match status" value="1"/>
</dbReference>
<keyword evidence="2" id="KW-0805">Transcription regulation</keyword>
<feature type="domain" description="HTH lysR-type" evidence="5">
    <location>
        <begin position="1"/>
        <end position="58"/>
    </location>
</feature>
<dbReference type="PANTHER" id="PTHR30419:SF31">
    <property type="entry name" value="BLR3139 PROTEIN"/>
    <property type="match status" value="1"/>
</dbReference>
<evidence type="ECO:0000313" key="7">
    <source>
        <dbReference type="Proteomes" id="UP001151088"/>
    </source>
</evidence>
<dbReference type="Gene3D" id="1.10.10.10">
    <property type="entry name" value="Winged helix-like DNA-binding domain superfamily/Winged helix DNA-binding domain"/>
    <property type="match status" value="1"/>
</dbReference>
<dbReference type="PANTHER" id="PTHR30419">
    <property type="entry name" value="HTH-TYPE TRANSCRIPTIONAL REGULATOR YBHD"/>
    <property type="match status" value="1"/>
</dbReference>
<dbReference type="GO" id="GO:0003677">
    <property type="term" value="F:DNA binding"/>
    <property type="evidence" value="ECO:0007669"/>
    <property type="project" value="UniProtKB-KW"/>
</dbReference>
<dbReference type="PROSITE" id="PS50931">
    <property type="entry name" value="HTH_LYSR"/>
    <property type="match status" value="1"/>
</dbReference>
<evidence type="ECO:0000259" key="5">
    <source>
        <dbReference type="PROSITE" id="PS50931"/>
    </source>
</evidence>
<dbReference type="GO" id="GO:0005829">
    <property type="term" value="C:cytosol"/>
    <property type="evidence" value="ECO:0007669"/>
    <property type="project" value="TreeGrafter"/>
</dbReference>
<keyword evidence="7" id="KW-1185">Reference proteome</keyword>
<dbReference type="GO" id="GO:0003700">
    <property type="term" value="F:DNA-binding transcription factor activity"/>
    <property type="evidence" value="ECO:0007669"/>
    <property type="project" value="InterPro"/>
</dbReference>
<evidence type="ECO:0000256" key="2">
    <source>
        <dbReference type="ARBA" id="ARBA00023015"/>
    </source>
</evidence>
<keyword evidence="4" id="KW-0804">Transcription</keyword>
<reference evidence="6" key="1">
    <citation type="submission" date="2022-08" db="EMBL/GenBank/DDBJ databases">
        <authorList>
            <person name="Li F."/>
        </authorList>
    </citation>
    <scope>NUCLEOTIDE SEQUENCE</scope>
    <source>
        <strain evidence="6">MQZ15Z-1</strain>
    </source>
</reference>
<dbReference type="Pfam" id="PF00126">
    <property type="entry name" value="HTH_1"/>
    <property type="match status" value="1"/>
</dbReference>
<dbReference type="AlphaFoldDB" id="A0A9X2PKU6"/>
<evidence type="ECO:0000313" key="6">
    <source>
        <dbReference type="EMBL" id="MCS0497925.1"/>
    </source>
</evidence>
<keyword evidence="3" id="KW-0238">DNA-binding</keyword>
<dbReference type="EMBL" id="JANTHZ010000016">
    <property type="protein sequence ID" value="MCS0497925.1"/>
    <property type="molecule type" value="Genomic_DNA"/>
</dbReference>
<evidence type="ECO:0000256" key="3">
    <source>
        <dbReference type="ARBA" id="ARBA00023125"/>
    </source>
</evidence>
<dbReference type="RefSeq" id="WP_258735086.1">
    <property type="nucleotide sequence ID" value="NZ_JANTHZ010000016.1"/>
</dbReference>
<dbReference type="SUPFAM" id="SSF46785">
    <property type="entry name" value="Winged helix' DNA-binding domain"/>
    <property type="match status" value="1"/>
</dbReference>
<protein>
    <submittedName>
        <fullName evidence="6">LysR family transcriptional regulator</fullName>
    </submittedName>
</protein>
<name>A0A9X2PKU6_9HYPH</name>
<dbReference type="Gene3D" id="3.40.190.290">
    <property type="match status" value="1"/>
</dbReference>
<dbReference type="Proteomes" id="UP001151088">
    <property type="component" value="Unassembled WGS sequence"/>
</dbReference>
<evidence type="ECO:0000256" key="4">
    <source>
        <dbReference type="ARBA" id="ARBA00023163"/>
    </source>
</evidence>
<dbReference type="SUPFAM" id="SSF53850">
    <property type="entry name" value="Periplasmic binding protein-like II"/>
    <property type="match status" value="1"/>
</dbReference>
<organism evidence="6 7">
    <name type="scientific">Ancylobacter mangrovi</name>
    <dbReference type="NCBI Taxonomy" id="2972472"/>
    <lineage>
        <taxon>Bacteria</taxon>
        <taxon>Pseudomonadati</taxon>
        <taxon>Pseudomonadota</taxon>
        <taxon>Alphaproteobacteria</taxon>
        <taxon>Hyphomicrobiales</taxon>
        <taxon>Xanthobacteraceae</taxon>
        <taxon>Ancylobacter</taxon>
    </lineage>
</organism>
<dbReference type="InterPro" id="IPR005119">
    <property type="entry name" value="LysR_subst-bd"/>
</dbReference>
<dbReference type="InterPro" id="IPR036388">
    <property type="entry name" value="WH-like_DNA-bd_sf"/>
</dbReference>
<comment type="similarity">
    <text evidence="1">Belongs to the LysR transcriptional regulatory family.</text>
</comment>
<dbReference type="FunFam" id="1.10.10.10:FF:000001">
    <property type="entry name" value="LysR family transcriptional regulator"/>
    <property type="match status" value="1"/>
</dbReference>
<sequence length="313" mass="34402">MFVRQMHYLVALAREKHFGRAAEACHVSQPTLSAGIRKLEQELGLPIVVRGHRFLGFTTEGERVLGWARQIAADYESLRQERAEPGGQLSGTLRVGAIPSTTAAAPALLARFRDRHPQVKVQMLTLSSVAIQRGLDELDLDAGITYLENEPLNRVRRLDLYVERYVFVTRRDEALARRRTIGWTEAAAQPLCLLTSDMQNRRIIDQVMSDAGLAAQPAIETSSFMGVWSFVRNGPWTSIVPEASFRGLGDATDLVGIPLVDPVHTQPIGLVLSDREPLSPVAGALMKMARDLSRSPAGAALPGSVMSIENIFK</sequence>
<dbReference type="PRINTS" id="PR00039">
    <property type="entry name" value="HTHLYSR"/>
</dbReference>